<sequence>MMEAIIEKRPKEHLYNVGNTEVISTRQWVKLCYACRNKIPEFIEVFGEVNQRNYFSFYDYEFFLDVERQKKLLSDLTPVAISLKESYTWHENHVFDVKKRPFFDYIEKYLKG</sequence>
<dbReference type="GeneID" id="58528467"/>
<accession>A0A6N2ZB45</accession>
<proteinExistence type="predicted"/>
<gene>
    <name evidence="1" type="ORF">SLLFYP71_00594</name>
</gene>
<evidence type="ECO:0000313" key="1">
    <source>
        <dbReference type="EMBL" id="VYT75357.1"/>
    </source>
</evidence>
<dbReference type="RefSeq" id="WP_118100783.1">
    <property type="nucleotide sequence ID" value="NZ_CABEIR010000002.1"/>
</dbReference>
<reference evidence="1" key="1">
    <citation type="submission" date="2019-11" db="EMBL/GenBank/DDBJ databases">
        <authorList>
            <person name="Feng L."/>
        </authorList>
    </citation>
    <scope>NUCLEOTIDE SEQUENCE</scope>
    <source>
        <strain evidence="1">SLutetiensisLFYP71</strain>
    </source>
</reference>
<organism evidence="1">
    <name type="scientific">Streptococcus lutetiensis</name>
    <dbReference type="NCBI Taxonomy" id="150055"/>
    <lineage>
        <taxon>Bacteria</taxon>
        <taxon>Bacillati</taxon>
        <taxon>Bacillota</taxon>
        <taxon>Bacilli</taxon>
        <taxon>Lactobacillales</taxon>
        <taxon>Streptococcaceae</taxon>
        <taxon>Streptococcus</taxon>
    </lineage>
</organism>
<name>A0A6N2ZB45_9STRE</name>
<dbReference type="AlphaFoldDB" id="A0A6N2ZB45"/>
<dbReference type="EMBL" id="CACRUI010000003">
    <property type="protein sequence ID" value="VYT75357.1"/>
    <property type="molecule type" value="Genomic_DNA"/>
</dbReference>
<protein>
    <submittedName>
        <fullName evidence="1">Uncharacterized protein</fullName>
    </submittedName>
</protein>